<dbReference type="PANTHER" id="PTHR41390">
    <property type="entry name" value="CHROMOSOME 7, WHOLE GENOME SHOTGUN SEQUENCE"/>
    <property type="match status" value="1"/>
</dbReference>
<sequence>MDPNAPLAVAKGTAITCSINSLIASVYGTFKRLPIGPLAASSALNGGIVGATFFSFREYVVSPQLLLGVKTGQFLRRKAELDAAINGEDYVAEKVGWWDMRAHKLPDTALSGALTGGVLNAWKRGRAGIVPGAITASLVCTFLQLAVNELGITRLKFIQEQLQKSQAEGDQVVQSLPTAQQSQSPIAVPQNTIQIAPAAPAMPTSERIFGWFGFQKVSDEDYLRRLKAERETHLKRIAELEREQAEGKQ</sequence>
<evidence type="ECO:0000313" key="1">
    <source>
        <dbReference type="EMBL" id="KAH8106794.1"/>
    </source>
</evidence>
<protein>
    <submittedName>
        <fullName evidence="1">Uncharacterized protein</fullName>
    </submittedName>
</protein>
<gene>
    <name evidence="1" type="ORF">BXZ70DRAFT_915116</name>
</gene>
<dbReference type="OrthoDB" id="3366659at2759"/>
<comment type="caution">
    <text evidence="1">The sequence shown here is derived from an EMBL/GenBank/DDBJ whole genome shotgun (WGS) entry which is preliminary data.</text>
</comment>
<accession>A0A8K0UZ91</accession>
<evidence type="ECO:0000313" key="2">
    <source>
        <dbReference type="Proteomes" id="UP000813824"/>
    </source>
</evidence>
<keyword evidence="2" id="KW-1185">Reference proteome</keyword>
<dbReference type="PANTHER" id="PTHR41390:SF1">
    <property type="entry name" value="NADH-UBIQUINONE OXIDOREDUCTASE 213 KDA SUBUNIT"/>
    <property type="match status" value="1"/>
</dbReference>
<organism evidence="1 2">
    <name type="scientific">Cristinia sonorae</name>
    <dbReference type="NCBI Taxonomy" id="1940300"/>
    <lineage>
        <taxon>Eukaryota</taxon>
        <taxon>Fungi</taxon>
        <taxon>Dikarya</taxon>
        <taxon>Basidiomycota</taxon>
        <taxon>Agaricomycotina</taxon>
        <taxon>Agaricomycetes</taxon>
        <taxon>Agaricomycetidae</taxon>
        <taxon>Agaricales</taxon>
        <taxon>Pleurotineae</taxon>
        <taxon>Stephanosporaceae</taxon>
        <taxon>Cristinia</taxon>
    </lineage>
</organism>
<reference evidence="1" key="1">
    <citation type="journal article" date="2021" name="New Phytol.">
        <title>Evolutionary innovations through gain and loss of genes in the ectomycorrhizal Boletales.</title>
        <authorList>
            <person name="Wu G."/>
            <person name="Miyauchi S."/>
            <person name="Morin E."/>
            <person name="Kuo A."/>
            <person name="Drula E."/>
            <person name="Varga T."/>
            <person name="Kohler A."/>
            <person name="Feng B."/>
            <person name="Cao Y."/>
            <person name="Lipzen A."/>
            <person name="Daum C."/>
            <person name="Hundley H."/>
            <person name="Pangilinan J."/>
            <person name="Johnson J."/>
            <person name="Barry K."/>
            <person name="LaButti K."/>
            <person name="Ng V."/>
            <person name="Ahrendt S."/>
            <person name="Min B."/>
            <person name="Choi I.G."/>
            <person name="Park H."/>
            <person name="Plett J.M."/>
            <person name="Magnuson J."/>
            <person name="Spatafora J.W."/>
            <person name="Nagy L.G."/>
            <person name="Henrissat B."/>
            <person name="Grigoriev I.V."/>
            <person name="Yang Z.L."/>
            <person name="Xu J."/>
            <person name="Martin F.M."/>
        </authorList>
    </citation>
    <scope>NUCLEOTIDE SEQUENCE</scope>
    <source>
        <strain evidence="1">KKN 215</strain>
    </source>
</reference>
<dbReference type="Proteomes" id="UP000813824">
    <property type="component" value="Unassembled WGS sequence"/>
</dbReference>
<dbReference type="AlphaFoldDB" id="A0A8K0UZ91"/>
<dbReference type="EMBL" id="JAEVFJ010000002">
    <property type="protein sequence ID" value="KAH8106794.1"/>
    <property type="molecule type" value="Genomic_DNA"/>
</dbReference>
<name>A0A8K0UZ91_9AGAR</name>
<proteinExistence type="predicted"/>